<dbReference type="SUPFAM" id="SSF50199">
    <property type="entry name" value="Staphylococcal nuclease"/>
    <property type="match status" value="1"/>
</dbReference>
<feature type="region of interest" description="Disordered" evidence="4">
    <location>
        <begin position="1"/>
        <end position="69"/>
    </location>
</feature>
<dbReference type="OrthoDB" id="430293at2759"/>
<evidence type="ECO:0000256" key="1">
    <source>
        <dbReference type="ARBA" id="ARBA00022722"/>
    </source>
</evidence>
<keyword evidence="2" id="KW-0255">Endonuclease</keyword>
<evidence type="ECO:0000256" key="4">
    <source>
        <dbReference type="SAM" id="MobiDB-lite"/>
    </source>
</evidence>
<dbReference type="Proteomes" id="UP001153069">
    <property type="component" value="Unassembled WGS sequence"/>
</dbReference>
<dbReference type="InterPro" id="IPR016071">
    <property type="entry name" value="Staphylococal_nuclease_OB-fold"/>
</dbReference>
<dbReference type="Pfam" id="PF00565">
    <property type="entry name" value="SNase"/>
    <property type="match status" value="1"/>
</dbReference>
<comment type="caution">
    <text evidence="6">The sequence shown here is derived from an EMBL/GenBank/DDBJ whole genome shotgun (WGS) entry which is preliminary data.</text>
</comment>
<evidence type="ECO:0000259" key="5">
    <source>
        <dbReference type="PROSITE" id="PS50830"/>
    </source>
</evidence>
<feature type="compositionally biased region" description="Polar residues" evidence="4">
    <location>
        <begin position="1"/>
        <end position="20"/>
    </location>
</feature>
<name>A0A9N8HXC6_9STRA</name>
<dbReference type="InterPro" id="IPR035437">
    <property type="entry name" value="SNase_OB-fold_sf"/>
</dbReference>
<dbReference type="GO" id="GO:0005737">
    <property type="term" value="C:cytoplasm"/>
    <property type="evidence" value="ECO:0007669"/>
    <property type="project" value="TreeGrafter"/>
</dbReference>
<keyword evidence="3" id="KW-0378">Hydrolase</keyword>
<reference evidence="6" key="1">
    <citation type="submission" date="2020-06" db="EMBL/GenBank/DDBJ databases">
        <authorList>
            <consortium name="Plant Systems Biology data submission"/>
        </authorList>
    </citation>
    <scope>NUCLEOTIDE SEQUENCE</scope>
    <source>
        <strain evidence="6">D6</strain>
    </source>
</reference>
<evidence type="ECO:0000256" key="3">
    <source>
        <dbReference type="ARBA" id="ARBA00022801"/>
    </source>
</evidence>
<dbReference type="Gene3D" id="2.40.50.90">
    <property type="match status" value="1"/>
</dbReference>
<dbReference type="AlphaFoldDB" id="A0A9N8HXC6"/>
<dbReference type="PROSITE" id="PS50830">
    <property type="entry name" value="TNASE_3"/>
    <property type="match status" value="1"/>
</dbReference>
<dbReference type="PANTHER" id="PTHR12302:SF3">
    <property type="entry name" value="SERINE_THREONINE-PROTEIN KINASE 31"/>
    <property type="match status" value="1"/>
</dbReference>
<feature type="domain" description="TNase-like" evidence="5">
    <location>
        <begin position="78"/>
        <end position="211"/>
    </location>
</feature>
<sequence>MGCVPSSSRLNSSLHETTQPIVPESHRERFEKRRSQANNQETVNPLGTPKVKKKKGSKQPTNGRNTNLFPYYDRLPPKSKKCKVKSVYDGDTITLYNKRRVRLLGIDTPELQPKQAFSEEAREYTKERCLEQHIWISFETGGEQEDRFGRLLAWVWIPNDDGTFECVNEGLLKEGLASVYTPSKSTKLSSKNKLLALQKEAKASRRGMWRRFRDYDVVQTAYGTAFHHKDGKCEHLKRSKKLVTTLASTALDEGRHACRTCLAEEDHTETTRSSHVSVY</sequence>
<dbReference type="GO" id="GO:0016787">
    <property type="term" value="F:hydrolase activity"/>
    <property type="evidence" value="ECO:0007669"/>
    <property type="project" value="UniProtKB-KW"/>
</dbReference>
<accession>A0A9N8HXC6</accession>
<feature type="compositionally biased region" description="Polar residues" evidence="4">
    <location>
        <begin position="59"/>
        <end position="68"/>
    </location>
</feature>
<protein>
    <submittedName>
        <fullName evidence="6">Function</fullName>
    </submittedName>
</protein>
<keyword evidence="1" id="KW-0540">Nuclease</keyword>
<proteinExistence type="predicted"/>
<dbReference type="SMART" id="SM00318">
    <property type="entry name" value="SNc"/>
    <property type="match status" value="1"/>
</dbReference>
<dbReference type="PANTHER" id="PTHR12302">
    <property type="entry name" value="EBNA2 BINDING PROTEIN P100"/>
    <property type="match status" value="1"/>
</dbReference>
<evidence type="ECO:0000256" key="2">
    <source>
        <dbReference type="ARBA" id="ARBA00022759"/>
    </source>
</evidence>
<dbReference type="EMBL" id="CAICTM010002415">
    <property type="protein sequence ID" value="CAB9529167.1"/>
    <property type="molecule type" value="Genomic_DNA"/>
</dbReference>
<evidence type="ECO:0000313" key="7">
    <source>
        <dbReference type="Proteomes" id="UP001153069"/>
    </source>
</evidence>
<evidence type="ECO:0000313" key="6">
    <source>
        <dbReference type="EMBL" id="CAB9529167.1"/>
    </source>
</evidence>
<feature type="compositionally biased region" description="Basic and acidic residues" evidence="4">
    <location>
        <begin position="24"/>
        <end position="34"/>
    </location>
</feature>
<keyword evidence="7" id="KW-1185">Reference proteome</keyword>
<organism evidence="6 7">
    <name type="scientific">Seminavis robusta</name>
    <dbReference type="NCBI Taxonomy" id="568900"/>
    <lineage>
        <taxon>Eukaryota</taxon>
        <taxon>Sar</taxon>
        <taxon>Stramenopiles</taxon>
        <taxon>Ochrophyta</taxon>
        <taxon>Bacillariophyta</taxon>
        <taxon>Bacillariophyceae</taxon>
        <taxon>Bacillariophycidae</taxon>
        <taxon>Naviculales</taxon>
        <taxon>Naviculaceae</taxon>
        <taxon>Seminavis</taxon>
    </lineage>
</organism>
<dbReference type="GO" id="GO:0004519">
    <property type="term" value="F:endonuclease activity"/>
    <property type="evidence" value="ECO:0007669"/>
    <property type="project" value="UniProtKB-KW"/>
</dbReference>
<gene>
    <name evidence="6" type="ORF">SEMRO_2417_G326940.1</name>
</gene>
<feature type="compositionally biased region" description="Polar residues" evidence="4">
    <location>
        <begin position="36"/>
        <end position="45"/>
    </location>
</feature>